<accession>A0A940DEB3</accession>
<protein>
    <submittedName>
        <fullName evidence="1">Uncharacterized protein</fullName>
    </submittedName>
</protein>
<reference evidence="1" key="1">
    <citation type="submission" date="2020-10" db="EMBL/GenBank/DDBJ databases">
        <authorList>
            <person name="Gilroy R."/>
        </authorList>
    </citation>
    <scope>NUCLEOTIDE SEQUENCE</scope>
    <source>
        <strain evidence="1">B1-16210</strain>
    </source>
</reference>
<dbReference type="Proteomes" id="UP000721442">
    <property type="component" value="Unassembled WGS sequence"/>
</dbReference>
<gene>
    <name evidence="1" type="ORF">IAC77_02650</name>
</gene>
<name>A0A940DEB3_9PROT</name>
<comment type="caution">
    <text evidence="1">The sequence shown here is derived from an EMBL/GenBank/DDBJ whole genome shotgun (WGS) entry which is preliminary data.</text>
</comment>
<reference evidence="1" key="2">
    <citation type="journal article" date="2021" name="PeerJ">
        <title>Extensive microbial diversity within the chicken gut microbiome revealed by metagenomics and culture.</title>
        <authorList>
            <person name="Gilroy R."/>
            <person name="Ravi A."/>
            <person name="Getino M."/>
            <person name="Pursley I."/>
            <person name="Horton D.L."/>
            <person name="Alikhan N.F."/>
            <person name="Baker D."/>
            <person name="Gharbi K."/>
            <person name="Hall N."/>
            <person name="Watson M."/>
            <person name="Adriaenssens E.M."/>
            <person name="Foster-Nyarko E."/>
            <person name="Jarju S."/>
            <person name="Secka A."/>
            <person name="Antonio M."/>
            <person name="Oren A."/>
            <person name="Chaudhuri R.R."/>
            <person name="La Ragione R."/>
            <person name="Hildebrand F."/>
            <person name="Pallen M.J."/>
        </authorList>
    </citation>
    <scope>NUCLEOTIDE SEQUENCE</scope>
    <source>
        <strain evidence="1">B1-16210</strain>
    </source>
</reference>
<organism evidence="1 2">
    <name type="scientific">Candidatus Enterousia excrementavium</name>
    <dbReference type="NCBI Taxonomy" id="2840789"/>
    <lineage>
        <taxon>Bacteria</taxon>
        <taxon>Pseudomonadati</taxon>
        <taxon>Pseudomonadota</taxon>
        <taxon>Alphaproteobacteria</taxon>
        <taxon>Candidatus Enterousia</taxon>
    </lineage>
</organism>
<evidence type="ECO:0000313" key="1">
    <source>
        <dbReference type="EMBL" id="MBO8407337.1"/>
    </source>
</evidence>
<sequence length="287" mass="31613">MTRLNAFSVYERGASMMEVLLAMAIVALAAPFLYSQLADTTNTLRDMKAANEIIDLRDDVLNFVRLNQSEWPDTAQIKLSEDELDEISELPTAGFIDKYLVRGATMTDVYLAFDMNDTELRTSQIAHHIGADAAVVGGDGIAYGRAWAVAAPDFKPGNLIYRISRDISGQDKSQYLHRTETGEENLNMMLRDLDMNNNRVYDVGGVIANSAEIRSASTQFVETPYLGAEKLYFSSGANLDGDTAIFGSMRVTGDISGFRNIYADTLNGRAYTTQGRIITDRANVVNS</sequence>
<evidence type="ECO:0000313" key="2">
    <source>
        <dbReference type="Proteomes" id="UP000721442"/>
    </source>
</evidence>
<proteinExistence type="predicted"/>
<feature type="non-terminal residue" evidence="1">
    <location>
        <position position="287"/>
    </location>
</feature>
<dbReference type="AlphaFoldDB" id="A0A940DEB3"/>
<dbReference type="EMBL" id="JADINE010000032">
    <property type="protein sequence ID" value="MBO8407337.1"/>
    <property type="molecule type" value="Genomic_DNA"/>
</dbReference>